<comment type="caution">
    <text evidence="2">The sequence shown here is derived from an EMBL/GenBank/DDBJ whole genome shotgun (WGS) entry which is preliminary data.</text>
</comment>
<evidence type="ECO:0000256" key="1">
    <source>
        <dbReference type="SAM" id="MobiDB-lite"/>
    </source>
</evidence>
<feature type="compositionally biased region" description="Polar residues" evidence="1">
    <location>
        <begin position="449"/>
        <end position="461"/>
    </location>
</feature>
<keyword evidence="3" id="KW-1185">Reference proteome</keyword>
<feature type="region of interest" description="Disordered" evidence="1">
    <location>
        <begin position="174"/>
        <end position="256"/>
    </location>
</feature>
<feature type="region of interest" description="Disordered" evidence="1">
    <location>
        <begin position="358"/>
        <end position="407"/>
    </location>
</feature>
<gene>
    <name evidence="2" type="ORF">EVG20_g10198</name>
</gene>
<evidence type="ECO:0000313" key="3">
    <source>
        <dbReference type="Proteomes" id="UP000298327"/>
    </source>
</evidence>
<accession>A0A4Y9XT15</accession>
<feature type="compositionally biased region" description="Low complexity" evidence="1">
    <location>
        <begin position="556"/>
        <end position="570"/>
    </location>
</feature>
<reference evidence="2 3" key="1">
    <citation type="submission" date="2019-02" db="EMBL/GenBank/DDBJ databases">
        <title>Genome sequencing of the rare red list fungi Dentipellis fragilis.</title>
        <authorList>
            <person name="Buettner E."/>
            <person name="Kellner H."/>
        </authorList>
    </citation>
    <scope>NUCLEOTIDE SEQUENCE [LARGE SCALE GENOMIC DNA]</scope>
    <source>
        <strain evidence="2 3">DSM 105465</strain>
    </source>
</reference>
<name>A0A4Y9XT15_9AGAM</name>
<feature type="compositionally biased region" description="Basic and acidic residues" evidence="1">
    <location>
        <begin position="278"/>
        <end position="292"/>
    </location>
</feature>
<dbReference type="EMBL" id="SEOQ01001177">
    <property type="protein sequence ID" value="TFY53266.1"/>
    <property type="molecule type" value="Genomic_DNA"/>
</dbReference>
<dbReference type="OrthoDB" id="10631296at2759"/>
<evidence type="ECO:0000313" key="2">
    <source>
        <dbReference type="EMBL" id="TFY53266.1"/>
    </source>
</evidence>
<sequence>MRLLDKRHNKPWPRYYDQGILAEEVARLKERGKARPKNFKNSEWLMKQVDEARAIAADRKSVTDMVTRIIKSKFAMAVRPTGTAKDEGALPEWTRQRARALELRKQVSEEVFVTADRLLDALVENVTQQRLRAAHNDIDYRVVRSTDVKYMPLPALKQWTDRNIYDEVKDLPPWNEEDAAEGKHTQPKPVEATSSDAPEDETESIADKMKEEAVDVEAEGAADESDEDEAARRAARSTRRPKRLTEEEMEESEVRVQETKLKTITALHAWLTATHQERDRQKALKEAEKMAVDEPEEDQAAMQVDAQEQTTPAAKTAQAAMRTAGSSEKKSPVDIKAAAQEAARVRAQQKRKEALADVIDVDQAGDDSSVGTIPGGSDEETAARPAKAADDEVIPATQGAEEIPLPTQAPANVAETLRHAAMDAASPLTQLPPSPPMQTQYEPSHGGRTDSQVVEPATSQVPMDVLDPIEPADDDMAVEPPPSMITQFEDEAAGVAPRPSTPTSASGLGKRRTADLSPPLQNLGQQGRLRPRPAPGTKTGAPPGKLPMKPISTRVSGTSSSRAASAGPSKAKGKGQSREGDDDSDKAHGAFDTQPLRNALT</sequence>
<feature type="compositionally biased region" description="Acidic residues" evidence="1">
    <location>
        <begin position="214"/>
        <end position="229"/>
    </location>
</feature>
<feature type="region of interest" description="Disordered" evidence="1">
    <location>
        <begin position="278"/>
        <end position="335"/>
    </location>
</feature>
<feature type="compositionally biased region" description="Low complexity" evidence="1">
    <location>
        <begin position="306"/>
        <end position="324"/>
    </location>
</feature>
<dbReference type="Proteomes" id="UP000298327">
    <property type="component" value="Unassembled WGS sequence"/>
</dbReference>
<proteinExistence type="predicted"/>
<protein>
    <submittedName>
        <fullName evidence="2">Uncharacterized protein</fullName>
    </submittedName>
</protein>
<organism evidence="2 3">
    <name type="scientific">Dentipellis fragilis</name>
    <dbReference type="NCBI Taxonomy" id="205917"/>
    <lineage>
        <taxon>Eukaryota</taxon>
        <taxon>Fungi</taxon>
        <taxon>Dikarya</taxon>
        <taxon>Basidiomycota</taxon>
        <taxon>Agaricomycotina</taxon>
        <taxon>Agaricomycetes</taxon>
        <taxon>Russulales</taxon>
        <taxon>Hericiaceae</taxon>
        <taxon>Dentipellis</taxon>
    </lineage>
</organism>
<dbReference type="AlphaFoldDB" id="A0A4Y9XT15"/>
<feature type="region of interest" description="Disordered" evidence="1">
    <location>
        <begin position="423"/>
        <end position="601"/>
    </location>
</feature>
<feature type="compositionally biased region" description="Basic residues" evidence="1">
    <location>
        <begin position="233"/>
        <end position="242"/>
    </location>
</feature>